<gene>
    <name evidence="4" type="ORF">K469DRAFT_608704</name>
</gene>
<dbReference type="SUPFAM" id="SSF53067">
    <property type="entry name" value="Actin-like ATPase domain"/>
    <property type="match status" value="2"/>
</dbReference>
<dbReference type="InterPro" id="IPR043129">
    <property type="entry name" value="ATPase_NBD"/>
</dbReference>
<sequence length="705" mass="79728">MTTELDPSDDNTPRDYDRLIIAVDFGTTFASVAYAKVNKGMRGSQLGLEDVQCINRYAGYRPPLGAPPLREDVPTELWYDPNPESRSPPPLAATQMEVNDERPVDNRWKSLYPDSDEESGLEVEQETSDQDDNEEAFETSRPRCWGFGVQNHLKKIDIPKDNARRITRFKLLLDESEATKEVRDGLVPTLKALQRRKLIQKEEDLFAHYLTHLLENTRNQLQKIGELDGNVHVEFVLCVPAKWPTKGCRVLQAAMRIAAKEAGFGNDGVCNLFMVSEPESAAACVLAENRDEIYFGEVIVILDAGGGTIDAVTYEITNEEPLRMHAEIAQPDSELQGGSYINQRFAMLLTEKLGDEQYLVKNGKTIKSIVEAQTMVFENGEKRTIDTVDKHASLEPIYIDDVKENSQKGLYTNRVAVSQDELNMIFCDSLRGAKEVLKRQLQTAESKGKAVNKVILTGGFGHSPALRHYLRNFVRSKKNVDGREIVLLTPNSPSTAVARGAVLRALKKNDGPSRITQCSYGFLRTEPYEPHFYEAHKRTKPRIDPVDGERYVHGTIDWLIKAGDELPPRHRVPITVKHTFNLARKHLICKEVLWVSDQKLESHYRHSHPNNRGAERAGHIVADMTFLKDRGLIQPEAPSHYSTFRLNPQRRHWVVNFELVMIVDGRNLRYEARWPPTEDLEFGEEQTVHAVGQECIAAAFQPGTA</sequence>
<evidence type="ECO:0000256" key="2">
    <source>
        <dbReference type="ARBA" id="ARBA00022840"/>
    </source>
</evidence>
<keyword evidence="2" id="KW-0067">ATP-binding</keyword>
<dbReference type="OrthoDB" id="2963168at2759"/>
<feature type="compositionally biased region" description="Acidic residues" evidence="3">
    <location>
        <begin position="114"/>
        <end position="137"/>
    </location>
</feature>
<evidence type="ECO:0000256" key="3">
    <source>
        <dbReference type="SAM" id="MobiDB-lite"/>
    </source>
</evidence>
<evidence type="ECO:0000313" key="5">
    <source>
        <dbReference type="Proteomes" id="UP000800200"/>
    </source>
</evidence>
<dbReference type="GO" id="GO:0140662">
    <property type="term" value="F:ATP-dependent protein folding chaperone"/>
    <property type="evidence" value="ECO:0007669"/>
    <property type="project" value="InterPro"/>
</dbReference>
<organism evidence="4 5">
    <name type="scientific">Zopfia rhizophila CBS 207.26</name>
    <dbReference type="NCBI Taxonomy" id="1314779"/>
    <lineage>
        <taxon>Eukaryota</taxon>
        <taxon>Fungi</taxon>
        <taxon>Dikarya</taxon>
        <taxon>Ascomycota</taxon>
        <taxon>Pezizomycotina</taxon>
        <taxon>Dothideomycetes</taxon>
        <taxon>Dothideomycetes incertae sedis</taxon>
        <taxon>Zopfiaceae</taxon>
        <taxon>Zopfia</taxon>
    </lineage>
</organism>
<name>A0A6A6DBZ9_9PEZI</name>
<accession>A0A6A6DBZ9</accession>
<dbReference type="Proteomes" id="UP000800200">
    <property type="component" value="Unassembled WGS sequence"/>
</dbReference>
<dbReference type="Gene3D" id="3.30.420.40">
    <property type="match status" value="2"/>
</dbReference>
<dbReference type="GO" id="GO:0005524">
    <property type="term" value="F:ATP binding"/>
    <property type="evidence" value="ECO:0007669"/>
    <property type="project" value="UniProtKB-KW"/>
</dbReference>
<dbReference type="PANTHER" id="PTHR42749">
    <property type="entry name" value="CELL SHAPE-DETERMINING PROTEIN MREB"/>
    <property type="match status" value="1"/>
</dbReference>
<keyword evidence="5" id="KW-1185">Reference proteome</keyword>
<feature type="compositionally biased region" description="Basic and acidic residues" evidence="3">
    <location>
        <begin position="99"/>
        <end position="108"/>
    </location>
</feature>
<protein>
    <recommendedName>
        <fullName evidence="6">Actin-like ATPase domain-containing protein</fullName>
    </recommendedName>
</protein>
<reference evidence="4" key="1">
    <citation type="journal article" date="2020" name="Stud. Mycol.">
        <title>101 Dothideomycetes genomes: a test case for predicting lifestyles and emergence of pathogens.</title>
        <authorList>
            <person name="Haridas S."/>
            <person name="Albert R."/>
            <person name="Binder M."/>
            <person name="Bloem J."/>
            <person name="Labutti K."/>
            <person name="Salamov A."/>
            <person name="Andreopoulos B."/>
            <person name="Baker S."/>
            <person name="Barry K."/>
            <person name="Bills G."/>
            <person name="Bluhm B."/>
            <person name="Cannon C."/>
            <person name="Castanera R."/>
            <person name="Culley D."/>
            <person name="Daum C."/>
            <person name="Ezra D."/>
            <person name="Gonzalez J."/>
            <person name="Henrissat B."/>
            <person name="Kuo A."/>
            <person name="Liang C."/>
            <person name="Lipzen A."/>
            <person name="Lutzoni F."/>
            <person name="Magnuson J."/>
            <person name="Mondo S."/>
            <person name="Nolan M."/>
            <person name="Ohm R."/>
            <person name="Pangilinan J."/>
            <person name="Park H.-J."/>
            <person name="Ramirez L."/>
            <person name="Alfaro M."/>
            <person name="Sun H."/>
            <person name="Tritt A."/>
            <person name="Yoshinaga Y."/>
            <person name="Zwiers L.-H."/>
            <person name="Turgeon B."/>
            <person name="Goodwin S."/>
            <person name="Spatafora J."/>
            <person name="Crous P."/>
            <person name="Grigoriev I."/>
        </authorList>
    </citation>
    <scope>NUCLEOTIDE SEQUENCE</scope>
    <source>
        <strain evidence="4">CBS 207.26</strain>
    </source>
</reference>
<proteinExistence type="predicted"/>
<dbReference type="EMBL" id="ML994718">
    <property type="protein sequence ID" value="KAF2175978.1"/>
    <property type="molecule type" value="Genomic_DNA"/>
</dbReference>
<dbReference type="PANTHER" id="PTHR42749:SF8">
    <property type="entry name" value="HSP70 FAMILY PROTEIN (AFU_ORTHOLOGUE AFUA_3G13740)"/>
    <property type="match status" value="1"/>
</dbReference>
<evidence type="ECO:0000313" key="4">
    <source>
        <dbReference type="EMBL" id="KAF2175978.1"/>
    </source>
</evidence>
<dbReference type="Gene3D" id="3.90.640.10">
    <property type="entry name" value="Actin, Chain A, domain 4"/>
    <property type="match status" value="1"/>
</dbReference>
<evidence type="ECO:0008006" key="6">
    <source>
        <dbReference type="Google" id="ProtNLM"/>
    </source>
</evidence>
<dbReference type="AlphaFoldDB" id="A0A6A6DBZ9"/>
<keyword evidence="1" id="KW-0547">Nucleotide-binding</keyword>
<dbReference type="Pfam" id="PF00012">
    <property type="entry name" value="HSP70"/>
    <property type="match status" value="1"/>
</dbReference>
<evidence type="ECO:0000256" key="1">
    <source>
        <dbReference type="ARBA" id="ARBA00022741"/>
    </source>
</evidence>
<dbReference type="InterPro" id="IPR013126">
    <property type="entry name" value="Hsp_70_fam"/>
</dbReference>
<feature type="region of interest" description="Disordered" evidence="3">
    <location>
        <begin position="62"/>
        <end position="139"/>
    </location>
</feature>
<dbReference type="CDD" id="cd10170">
    <property type="entry name" value="ASKHA_NBD_HSP70"/>
    <property type="match status" value="1"/>
</dbReference>